<proteinExistence type="inferred from homology"/>
<dbReference type="InterPro" id="IPR017853">
    <property type="entry name" value="GH"/>
</dbReference>
<comment type="similarity">
    <text evidence="1 2">Belongs to the glycosyl hydrolase 1 family.</text>
</comment>
<sequence>MTYMKGWYPPTHCSPPFENCSLAKARWFNRSNCKYNDRDYPLEMRHFHGSALPKFSPEEISIVKGSIDFIATNHDTTLYAKDCIHSACVLGWDRAIRGFVHTTGERDGVLISEPMGNPRFFLVLREMEKIVNCVKERYNNIANFCDNIVPYIIFSSLIFMLCG</sequence>
<keyword evidence="4" id="KW-1185">Reference proteome</keyword>
<dbReference type="PANTHER" id="PTHR10353:SF175">
    <property type="entry name" value="BETA-GLUCOSIDASE 18-LIKE ISOFORM X1"/>
    <property type="match status" value="1"/>
</dbReference>
<evidence type="ECO:0000256" key="2">
    <source>
        <dbReference type="RuleBase" id="RU003690"/>
    </source>
</evidence>
<evidence type="ECO:0000313" key="4">
    <source>
        <dbReference type="Proteomes" id="UP000008311"/>
    </source>
</evidence>
<organism evidence="3 4">
    <name type="scientific">Ricinus communis</name>
    <name type="common">Castor bean</name>
    <dbReference type="NCBI Taxonomy" id="3988"/>
    <lineage>
        <taxon>Eukaryota</taxon>
        <taxon>Viridiplantae</taxon>
        <taxon>Streptophyta</taxon>
        <taxon>Embryophyta</taxon>
        <taxon>Tracheophyta</taxon>
        <taxon>Spermatophyta</taxon>
        <taxon>Magnoliopsida</taxon>
        <taxon>eudicotyledons</taxon>
        <taxon>Gunneridae</taxon>
        <taxon>Pentapetalae</taxon>
        <taxon>rosids</taxon>
        <taxon>fabids</taxon>
        <taxon>Malpighiales</taxon>
        <taxon>Euphorbiaceae</taxon>
        <taxon>Acalyphoideae</taxon>
        <taxon>Acalypheae</taxon>
        <taxon>Ricinus</taxon>
    </lineage>
</organism>
<reference evidence="4" key="1">
    <citation type="journal article" date="2010" name="Nat. Biotechnol.">
        <title>Draft genome sequence of the oilseed species Ricinus communis.</title>
        <authorList>
            <person name="Chan A.P."/>
            <person name="Crabtree J."/>
            <person name="Zhao Q."/>
            <person name="Lorenzi H."/>
            <person name="Orvis J."/>
            <person name="Puiu D."/>
            <person name="Melake-Berhan A."/>
            <person name="Jones K.M."/>
            <person name="Redman J."/>
            <person name="Chen G."/>
            <person name="Cahoon E.B."/>
            <person name="Gedil M."/>
            <person name="Stanke M."/>
            <person name="Haas B.J."/>
            <person name="Wortman J.R."/>
            <person name="Fraser-Liggett C.M."/>
            <person name="Ravel J."/>
            <person name="Rabinowicz P.D."/>
        </authorList>
    </citation>
    <scope>NUCLEOTIDE SEQUENCE [LARGE SCALE GENOMIC DNA]</scope>
    <source>
        <strain evidence="4">cv. Hale</strain>
    </source>
</reference>
<name>B9T6P7_RICCO</name>
<dbReference type="Gene3D" id="3.20.20.80">
    <property type="entry name" value="Glycosidases"/>
    <property type="match status" value="1"/>
</dbReference>
<dbReference type="eggNOG" id="KOG0626">
    <property type="taxonomic scope" value="Eukaryota"/>
</dbReference>
<dbReference type="InParanoid" id="B9T6P7"/>
<gene>
    <name evidence="3" type="ORF">RCOM_0202720</name>
</gene>
<dbReference type="GO" id="GO:0005975">
    <property type="term" value="P:carbohydrate metabolic process"/>
    <property type="evidence" value="ECO:0007669"/>
    <property type="project" value="InterPro"/>
</dbReference>
<dbReference type="EMBL" id="EQ974631">
    <property type="protein sequence ID" value="EEF28471.1"/>
    <property type="molecule type" value="Genomic_DNA"/>
</dbReference>
<accession>B9T6P7</accession>
<evidence type="ECO:0000256" key="1">
    <source>
        <dbReference type="ARBA" id="ARBA00010838"/>
    </source>
</evidence>
<dbReference type="STRING" id="3988.B9T6P7"/>
<protein>
    <submittedName>
        <fullName evidence="3">Beta-glucosidase, putative</fullName>
    </submittedName>
</protein>
<dbReference type="PANTHER" id="PTHR10353">
    <property type="entry name" value="GLYCOSYL HYDROLASE"/>
    <property type="match status" value="1"/>
</dbReference>
<dbReference type="AlphaFoldDB" id="B9T6P7"/>
<dbReference type="SUPFAM" id="SSF51445">
    <property type="entry name" value="(Trans)glycosidases"/>
    <property type="match status" value="1"/>
</dbReference>
<dbReference type="Proteomes" id="UP000008311">
    <property type="component" value="Unassembled WGS sequence"/>
</dbReference>
<dbReference type="InterPro" id="IPR001360">
    <property type="entry name" value="Glyco_hydro_1"/>
</dbReference>
<dbReference type="GO" id="GO:0004553">
    <property type="term" value="F:hydrolase activity, hydrolyzing O-glycosyl compounds"/>
    <property type="evidence" value="ECO:0007669"/>
    <property type="project" value="InterPro"/>
</dbReference>
<evidence type="ECO:0000313" key="3">
    <source>
        <dbReference type="EMBL" id="EEF28471.1"/>
    </source>
</evidence>